<evidence type="ECO:0000256" key="1">
    <source>
        <dbReference type="ARBA" id="ARBA00022490"/>
    </source>
</evidence>
<dbReference type="InterPro" id="IPR016188">
    <property type="entry name" value="PurM-like_N"/>
</dbReference>
<feature type="active site" description="Proton acceptor" evidence="8">
    <location>
        <position position="95"/>
    </location>
</feature>
<comment type="pathway">
    <text evidence="8">Purine metabolism; IMP biosynthesis via de novo pathway; 5-amino-1-(5-phospho-D-ribosyl)imidazole from N(2)-formyl-N(1)-(5-phospho-D-ribosyl)glycinamide: step 1/2.</text>
</comment>
<dbReference type="InParanoid" id="B4CVY1"/>
<feature type="binding site" evidence="8">
    <location>
        <position position="51"/>
    </location>
    <ligand>
        <name>ATP</name>
        <dbReference type="ChEBI" id="CHEBI:30616"/>
    </ligand>
</feature>
<feature type="binding site" evidence="8">
    <location>
        <position position="91"/>
    </location>
    <ligand>
        <name>ATP</name>
        <dbReference type="ChEBI" id="CHEBI:30616"/>
    </ligand>
</feature>
<comment type="function">
    <text evidence="8">Part of the phosphoribosylformylglycinamidine synthase complex involved in the purines biosynthetic pathway. Catalyzes the ATP-dependent conversion of formylglycinamide ribonucleotide (FGAR) and glutamine to yield formylglycinamidine ribonucleotide (FGAM) and glutamate. The FGAM synthase complex is composed of three subunits. PurQ produces an ammonia molecule by converting glutamine to glutamate. PurL transfers the ammonia molecule to FGAR to form FGAM in an ATP-dependent manner. PurS interacts with PurQ and PurL and is thought to assist in the transfer of the ammonia molecule from PurQ to PurL.</text>
</comment>
<dbReference type="PANTHER" id="PTHR43555:SF1">
    <property type="entry name" value="PHOSPHORIBOSYLFORMYLGLYCINAMIDINE SYNTHASE SUBUNIT PURL"/>
    <property type="match status" value="1"/>
</dbReference>
<evidence type="ECO:0000259" key="9">
    <source>
        <dbReference type="Pfam" id="PF00586"/>
    </source>
</evidence>
<dbReference type="SUPFAM" id="SSF56042">
    <property type="entry name" value="PurM C-terminal domain-like"/>
    <property type="match status" value="2"/>
</dbReference>
<dbReference type="InterPro" id="IPR010074">
    <property type="entry name" value="PRibForGlyAmidine_synth_PurL"/>
</dbReference>
<dbReference type="PANTHER" id="PTHR43555">
    <property type="entry name" value="PHOSPHORIBOSYLFORMYLGLYCINAMIDINE SYNTHASE SUBUNIT PURL"/>
    <property type="match status" value="1"/>
</dbReference>
<name>B4CVY1_9BACT</name>
<evidence type="ECO:0000256" key="8">
    <source>
        <dbReference type="HAMAP-Rule" id="MF_00420"/>
    </source>
</evidence>
<feature type="binding site" evidence="8">
    <location>
        <position position="93"/>
    </location>
    <ligand>
        <name>Mg(2+)</name>
        <dbReference type="ChEBI" id="CHEBI:18420"/>
        <label>1</label>
    </ligand>
</feature>
<feature type="active site" evidence="8">
    <location>
        <position position="48"/>
    </location>
</feature>
<comment type="caution">
    <text evidence="8">Lacks conserved residue(s) required for the propagation of feature annotation.</text>
</comment>
<reference evidence="12 13" key="1">
    <citation type="journal article" date="2011" name="J. Bacteriol.">
        <title>Genome sequence of Chthoniobacter flavus Ellin428, an aerobic heterotrophic soil bacterium.</title>
        <authorList>
            <person name="Kant R."/>
            <person name="van Passel M.W."/>
            <person name="Palva A."/>
            <person name="Lucas S."/>
            <person name="Lapidus A."/>
            <person name="Glavina Del Rio T."/>
            <person name="Dalin E."/>
            <person name="Tice H."/>
            <person name="Bruce D."/>
            <person name="Goodwin L."/>
            <person name="Pitluck S."/>
            <person name="Larimer F.W."/>
            <person name="Land M.L."/>
            <person name="Hauser L."/>
            <person name="Sangwan P."/>
            <person name="de Vos W.M."/>
            <person name="Janssen P.H."/>
            <person name="Smidt H."/>
        </authorList>
    </citation>
    <scope>NUCLEOTIDE SEQUENCE [LARGE SCALE GENOMIC DNA]</scope>
    <source>
        <strain evidence="12 13">Ellin428</strain>
    </source>
</reference>
<evidence type="ECO:0000256" key="3">
    <source>
        <dbReference type="ARBA" id="ARBA00022723"/>
    </source>
</evidence>
<dbReference type="UniPathway" id="UPA00074">
    <property type="reaction ID" value="UER00128"/>
</dbReference>
<dbReference type="Pfam" id="PF02769">
    <property type="entry name" value="AIRS_C"/>
    <property type="match status" value="2"/>
</dbReference>
<dbReference type="GO" id="GO:0006189">
    <property type="term" value="P:'de novo' IMP biosynthetic process"/>
    <property type="evidence" value="ECO:0007669"/>
    <property type="project" value="UniProtKB-UniRule"/>
</dbReference>
<dbReference type="STRING" id="497964.CfE428DRAFT_0818"/>
<dbReference type="eggNOG" id="COG0046">
    <property type="taxonomic scope" value="Bacteria"/>
</dbReference>
<dbReference type="GO" id="GO:0005524">
    <property type="term" value="F:ATP binding"/>
    <property type="evidence" value="ECO:0007669"/>
    <property type="project" value="UniProtKB-UniRule"/>
</dbReference>
<comment type="subunit">
    <text evidence="8">Monomer. Part of the FGAM synthase complex composed of 1 PurL, 1 PurQ and 2 PurS subunits.</text>
</comment>
<feature type="binding site" evidence="8">
    <location>
        <position position="535"/>
    </location>
    <ligand>
        <name>Mg(2+)</name>
        <dbReference type="ChEBI" id="CHEBI:18420"/>
        <label>1</label>
    </ligand>
</feature>
<dbReference type="RefSeq" id="WP_006978145.1">
    <property type="nucleotide sequence ID" value="NZ_ABVL01000002.1"/>
</dbReference>
<feature type="binding site" evidence="8">
    <location>
        <position position="116"/>
    </location>
    <ligand>
        <name>substrate</name>
    </ligand>
</feature>
<dbReference type="EC" id="6.3.5.3" evidence="8"/>
<feature type="binding site" evidence="8">
    <location>
        <begin position="94"/>
        <end position="97"/>
    </location>
    <ligand>
        <name>substrate</name>
    </ligand>
</feature>
<evidence type="ECO:0000313" key="12">
    <source>
        <dbReference type="EMBL" id="EDY21573.1"/>
    </source>
</evidence>
<dbReference type="Gene3D" id="3.90.650.10">
    <property type="entry name" value="PurM-like C-terminal domain"/>
    <property type="match status" value="2"/>
</dbReference>
<comment type="catalytic activity">
    <reaction evidence="8">
        <text>N(2)-formyl-N(1)-(5-phospho-beta-D-ribosyl)glycinamide + L-glutamine + ATP + H2O = 2-formamido-N(1)-(5-O-phospho-beta-D-ribosyl)acetamidine + L-glutamate + ADP + phosphate + H(+)</text>
        <dbReference type="Rhea" id="RHEA:17129"/>
        <dbReference type="ChEBI" id="CHEBI:15377"/>
        <dbReference type="ChEBI" id="CHEBI:15378"/>
        <dbReference type="ChEBI" id="CHEBI:29985"/>
        <dbReference type="ChEBI" id="CHEBI:30616"/>
        <dbReference type="ChEBI" id="CHEBI:43474"/>
        <dbReference type="ChEBI" id="CHEBI:58359"/>
        <dbReference type="ChEBI" id="CHEBI:147286"/>
        <dbReference type="ChEBI" id="CHEBI:147287"/>
        <dbReference type="ChEBI" id="CHEBI:456216"/>
        <dbReference type="EC" id="6.3.5.3"/>
    </reaction>
</comment>
<dbReference type="SUPFAM" id="SSF55326">
    <property type="entry name" value="PurM N-terminal domain-like"/>
    <property type="match status" value="2"/>
</dbReference>
<dbReference type="InterPro" id="IPR041609">
    <property type="entry name" value="PurL_linker"/>
</dbReference>
<dbReference type="FunCoup" id="B4CVY1">
    <property type="interactions" value="511"/>
</dbReference>
<dbReference type="GO" id="GO:0004642">
    <property type="term" value="F:phosphoribosylformylglycinamidine synthase activity"/>
    <property type="evidence" value="ECO:0007669"/>
    <property type="project" value="UniProtKB-UniRule"/>
</dbReference>
<feature type="binding site" evidence="8">
    <location>
        <position position="534"/>
    </location>
    <ligand>
        <name>ATP</name>
        <dbReference type="ChEBI" id="CHEBI:30616"/>
    </ligand>
</feature>
<dbReference type="HAMAP" id="MF_00420">
    <property type="entry name" value="PurL_2"/>
    <property type="match status" value="1"/>
</dbReference>
<feature type="binding site" evidence="8">
    <location>
        <position position="497"/>
    </location>
    <ligand>
        <name>ATP</name>
        <dbReference type="ChEBI" id="CHEBI:30616"/>
    </ligand>
</feature>
<feature type="binding site" evidence="8">
    <location>
        <position position="537"/>
    </location>
    <ligand>
        <name>substrate</name>
    </ligand>
</feature>
<feature type="binding site" evidence="8">
    <location>
        <position position="117"/>
    </location>
    <ligand>
        <name>Mg(2+)</name>
        <dbReference type="ChEBI" id="CHEBI:18420"/>
        <label>2</label>
    </ligand>
</feature>
<evidence type="ECO:0000259" key="11">
    <source>
        <dbReference type="Pfam" id="PF18072"/>
    </source>
</evidence>
<dbReference type="InterPro" id="IPR036676">
    <property type="entry name" value="PurM-like_C_sf"/>
</dbReference>
<keyword evidence="2 8" id="KW-0436">Ligase</keyword>
<dbReference type="NCBIfam" id="TIGR01736">
    <property type="entry name" value="FGAM_synth_II"/>
    <property type="match status" value="1"/>
</dbReference>
<dbReference type="Pfam" id="PF00586">
    <property type="entry name" value="AIRS"/>
    <property type="match status" value="2"/>
</dbReference>
<evidence type="ECO:0000256" key="5">
    <source>
        <dbReference type="ARBA" id="ARBA00022755"/>
    </source>
</evidence>
<dbReference type="EMBL" id="ABVL01000002">
    <property type="protein sequence ID" value="EDY21573.1"/>
    <property type="molecule type" value="Genomic_DNA"/>
</dbReference>
<organism evidence="12 13">
    <name type="scientific">Chthoniobacter flavus Ellin428</name>
    <dbReference type="NCBI Taxonomy" id="497964"/>
    <lineage>
        <taxon>Bacteria</taxon>
        <taxon>Pseudomonadati</taxon>
        <taxon>Verrucomicrobiota</taxon>
        <taxon>Spartobacteria</taxon>
        <taxon>Chthoniobacterales</taxon>
        <taxon>Chthoniobacteraceae</taxon>
        <taxon>Chthoniobacter</taxon>
    </lineage>
</organism>
<comment type="caution">
    <text evidence="12">The sequence shown here is derived from an EMBL/GenBank/DDBJ whole genome shotgun (WGS) entry which is preliminary data.</text>
</comment>
<feature type="domain" description="PurM-like C-terminal" evidence="10">
    <location>
        <begin position="207"/>
        <end position="357"/>
    </location>
</feature>
<feature type="domain" description="PurM-like N-terminal" evidence="9">
    <location>
        <begin position="75"/>
        <end position="193"/>
    </location>
</feature>
<dbReference type="PIRSF" id="PIRSF001587">
    <property type="entry name" value="FGAM_synthase_II"/>
    <property type="match status" value="1"/>
</dbReference>
<feature type="domain" description="Phosphoribosylformylglycinamidine synthase linker" evidence="11">
    <location>
        <begin position="14"/>
        <end position="52"/>
    </location>
</feature>
<feature type="binding site" evidence="8">
    <location>
        <begin position="317"/>
        <end position="319"/>
    </location>
    <ligand>
        <name>substrate</name>
    </ligand>
</feature>
<evidence type="ECO:0000256" key="7">
    <source>
        <dbReference type="ARBA" id="ARBA00022842"/>
    </source>
</evidence>
<dbReference type="InterPro" id="IPR010918">
    <property type="entry name" value="PurM-like_C_dom"/>
</dbReference>
<keyword evidence="4 8" id="KW-0547">Nucleotide-binding</keyword>
<keyword evidence="1 8" id="KW-0963">Cytoplasm</keyword>
<dbReference type="CDD" id="cd02203">
    <property type="entry name" value="PurL_repeat1"/>
    <property type="match status" value="1"/>
</dbReference>
<dbReference type="AlphaFoldDB" id="B4CVY1"/>
<keyword evidence="5 8" id="KW-0658">Purine biosynthesis</keyword>
<sequence length="747" mass="79971">MTVEPKITPELVAKHGLTPDEYERIKSILKREPNFTELGIFSVMWSEHCSYKNSRKELRKFPTTGDRVLVKAGEENAGVIDIGDGWAIAFKMESHNHPSAVEPFQGAATGVGGIIRDIFTMGARPVFSLNSLRFGPITGDSPNVKTNRRLFAGVVSGISHYGNCIGIPTIGGEVYFDESYDGNPLVNVFNLGILKHEQIARGAAKGVGNPVFYVGAETGRDGLAGAAFASRDLTEESKEDRPAVQVGDPFREKLLLEACLELLATDAVAGIQDMGAAGLTCSTCETASRGGTGVEIDLAKVPQRETGMTPYETMLSESQERMLIIVKKGHEKTVCDIFAKWDLPYAEVGVVKDDGMMRVLNHGQVVAEIPARQLADEAPLYDREAKAGATPPQLDLAKLAEGDNHAALLSLLAHPSIASKNWVYRQYDHTVRAGTVVVPGSDSAVFLVREANKLLAATSDCNGLYCALDPRQGARIAIAEGARNLACAGAMPLAVTDNLNFGNPHKPENFWQLRESVEGLAEGCRAFDVPVTGGNVSLYNESPAGAIDPTPTVGMVGIIEEERHVTSSYFKAAGDAIILIGGFGDELGASHYLKVVHGQKIGPVPKLDFARERATHDALRALIKSRFVKSAHDLSEGGLAVALAESTLAHPNPPPQPLGATIEINAPGLRVDQLLFNETQGRIVITAKPTDVGPILLLLEMRGIPAHRIGTVGGDMFKVTANGAHVGWSIAELRTAWYDSIANAMNA</sequence>
<dbReference type="NCBIfam" id="NF002290">
    <property type="entry name" value="PRK01213.1"/>
    <property type="match status" value="1"/>
</dbReference>
<evidence type="ECO:0000259" key="10">
    <source>
        <dbReference type="Pfam" id="PF02769"/>
    </source>
</evidence>
<keyword evidence="6 8" id="KW-0067">ATP-binding</keyword>
<accession>B4CVY1</accession>
<dbReference type="Gene3D" id="3.30.1330.10">
    <property type="entry name" value="PurM-like, N-terminal domain"/>
    <property type="match status" value="2"/>
</dbReference>
<dbReference type="Proteomes" id="UP000005824">
    <property type="component" value="Unassembled WGS sequence"/>
</dbReference>
<evidence type="ECO:0000256" key="4">
    <source>
        <dbReference type="ARBA" id="ARBA00022741"/>
    </source>
</evidence>
<dbReference type="GO" id="GO:0005737">
    <property type="term" value="C:cytoplasm"/>
    <property type="evidence" value="ECO:0007669"/>
    <property type="project" value="UniProtKB-SubCell"/>
</dbReference>
<keyword evidence="7 8" id="KW-0460">Magnesium</keyword>
<protein>
    <recommendedName>
        <fullName evidence="8">Phosphoribosylformylglycinamidine synthase subunit PurL</fullName>
        <shortName evidence="8">FGAM synthase</shortName>
        <ecNumber evidence="8">6.3.5.3</ecNumber>
    </recommendedName>
    <alternativeName>
        <fullName evidence="8">Formylglycinamide ribonucleotide amidotransferase subunit II</fullName>
        <shortName evidence="8">FGAR amidotransferase II</shortName>
        <shortName evidence="8">FGAR-AT II</shortName>
    </alternativeName>
    <alternativeName>
        <fullName evidence="8">Glutamine amidotransferase PurL</fullName>
    </alternativeName>
    <alternativeName>
        <fullName evidence="8">Phosphoribosylformylglycinamidine synthase subunit II</fullName>
    </alternativeName>
</protein>
<comment type="subcellular location">
    <subcellularLocation>
        <location evidence="8">Cytoplasm</location>
    </subcellularLocation>
</comment>
<proteinExistence type="inferred from homology"/>
<dbReference type="FunFam" id="3.30.1330.10:FF:000004">
    <property type="entry name" value="Phosphoribosylformylglycinamidine synthase subunit PurL"/>
    <property type="match status" value="1"/>
</dbReference>
<dbReference type="CDD" id="cd02204">
    <property type="entry name" value="PurL_repeat2"/>
    <property type="match status" value="1"/>
</dbReference>
<evidence type="ECO:0000256" key="6">
    <source>
        <dbReference type="ARBA" id="ARBA00022840"/>
    </source>
</evidence>
<dbReference type="Pfam" id="PF18072">
    <property type="entry name" value="FGAR-AT_linker"/>
    <property type="match status" value="1"/>
</dbReference>
<dbReference type="GO" id="GO:0000287">
    <property type="term" value="F:magnesium ion binding"/>
    <property type="evidence" value="ECO:0007669"/>
    <property type="project" value="UniProtKB-UniRule"/>
</dbReference>
<dbReference type="InterPro" id="IPR036921">
    <property type="entry name" value="PurM-like_N_sf"/>
</dbReference>
<keyword evidence="3 8" id="KW-0479">Metal-binding</keyword>
<feature type="binding site" evidence="8">
    <location>
        <position position="273"/>
    </location>
    <ligand>
        <name>Mg(2+)</name>
        <dbReference type="ChEBI" id="CHEBI:18420"/>
        <label>2</label>
    </ligand>
</feature>
<gene>
    <name evidence="8" type="primary">purL</name>
    <name evidence="12" type="ORF">CfE428DRAFT_0818</name>
</gene>
<feature type="domain" description="PurM-like C-terminal" evidence="10">
    <location>
        <begin position="573"/>
        <end position="715"/>
    </location>
</feature>
<feature type="binding site" evidence="8">
    <location>
        <position position="245"/>
    </location>
    <ligand>
        <name>substrate</name>
    </ligand>
</feature>
<evidence type="ECO:0000256" key="2">
    <source>
        <dbReference type="ARBA" id="ARBA00022598"/>
    </source>
</evidence>
<comment type="similarity">
    <text evidence="8">Belongs to the FGAMS family.</text>
</comment>
<keyword evidence="13" id="KW-1185">Reference proteome</keyword>
<feature type="domain" description="PurM-like N-terminal" evidence="9">
    <location>
        <begin position="440"/>
        <end position="559"/>
    </location>
</feature>
<evidence type="ECO:0000313" key="13">
    <source>
        <dbReference type="Proteomes" id="UP000005824"/>
    </source>
</evidence>